<feature type="domain" description="Gcp-like" evidence="1">
    <location>
        <begin position="35"/>
        <end position="137"/>
    </location>
</feature>
<dbReference type="InterPro" id="IPR043129">
    <property type="entry name" value="ATPase_NBD"/>
</dbReference>
<name>A0ABP8GBB0_9BACT</name>
<dbReference type="NCBIfam" id="TIGR03725">
    <property type="entry name" value="T6A_YeaZ"/>
    <property type="match status" value="1"/>
</dbReference>
<dbReference type="InterPro" id="IPR000905">
    <property type="entry name" value="Gcp-like_dom"/>
</dbReference>
<dbReference type="SUPFAM" id="SSF53067">
    <property type="entry name" value="Actin-like ATPase domain"/>
    <property type="match status" value="2"/>
</dbReference>
<dbReference type="PANTHER" id="PTHR11735">
    <property type="entry name" value="TRNA N6-ADENOSINE THREONYLCARBAMOYLTRANSFERASE"/>
    <property type="match status" value="1"/>
</dbReference>
<organism evidence="2 3">
    <name type="scientific">Flaviaesturariibacter amylovorans</name>
    <dbReference type="NCBI Taxonomy" id="1084520"/>
    <lineage>
        <taxon>Bacteria</taxon>
        <taxon>Pseudomonadati</taxon>
        <taxon>Bacteroidota</taxon>
        <taxon>Chitinophagia</taxon>
        <taxon>Chitinophagales</taxon>
        <taxon>Chitinophagaceae</taxon>
        <taxon>Flaviaestuariibacter</taxon>
    </lineage>
</organism>
<dbReference type="EMBL" id="BAABGY010000002">
    <property type="protein sequence ID" value="GAA4321137.1"/>
    <property type="molecule type" value="Genomic_DNA"/>
</dbReference>
<dbReference type="InterPro" id="IPR022496">
    <property type="entry name" value="T6A_TsaB"/>
</dbReference>
<dbReference type="Proteomes" id="UP001501725">
    <property type="component" value="Unassembled WGS sequence"/>
</dbReference>
<dbReference type="Gene3D" id="3.30.420.40">
    <property type="match status" value="2"/>
</dbReference>
<keyword evidence="3" id="KW-1185">Reference proteome</keyword>
<protein>
    <submittedName>
        <fullName evidence="2">tRNA (Adenosine(37)-N6)-threonylcarbamoyltransferase complex dimerization subunit type 1 TsaB</fullName>
    </submittedName>
</protein>
<evidence type="ECO:0000259" key="1">
    <source>
        <dbReference type="Pfam" id="PF00814"/>
    </source>
</evidence>
<comment type="caution">
    <text evidence="2">The sequence shown here is derived from an EMBL/GenBank/DDBJ whole genome shotgun (WGS) entry which is preliminary data.</text>
</comment>
<sequence length="225" mass="23911">MPILLHLDTAVAGASVALSEGSALLGEKRFDGPRDSAAWIQVAIRDLVQEAGRSLSDLDAVSVTAGPGSYTGLRVGLATAKGLCYALGRPLIALPTLEVMAAAAGAVEGLLCPMIDARRMEVFTAVYDHAGNEVRPVQALVLDEHCFSDLLEAGPVTFFGNGAPKWQGLVPHPNAHFQVVDYAARHAVALAERAFSAGRFMDLAYGEPLYGKEFYTPQRPPVVRI</sequence>
<dbReference type="RefSeq" id="WP_345253375.1">
    <property type="nucleotide sequence ID" value="NZ_BAABGY010000002.1"/>
</dbReference>
<reference evidence="3" key="1">
    <citation type="journal article" date="2019" name="Int. J. Syst. Evol. Microbiol.">
        <title>The Global Catalogue of Microorganisms (GCM) 10K type strain sequencing project: providing services to taxonomists for standard genome sequencing and annotation.</title>
        <authorList>
            <consortium name="The Broad Institute Genomics Platform"/>
            <consortium name="The Broad Institute Genome Sequencing Center for Infectious Disease"/>
            <person name="Wu L."/>
            <person name="Ma J."/>
        </authorList>
    </citation>
    <scope>NUCLEOTIDE SEQUENCE [LARGE SCALE GENOMIC DNA]</scope>
    <source>
        <strain evidence="3">JCM 17919</strain>
    </source>
</reference>
<accession>A0ABP8GBB0</accession>
<gene>
    <name evidence="2" type="primary">tsaB</name>
    <name evidence="2" type="ORF">GCM10023184_06710</name>
</gene>
<evidence type="ECO:0000313" key="3">
    <source>
        <dbReference type="Proteomes" id="UP001501725"/>
    </source>
</evidence>
<evidence type="ECO:0000313" key="2">
    <source>
        <dbReference type="EMBL" id="GAA4321137.1"/>
    </source>
</evidence>
<dbReference type="CDD" id="cd24032">
    <property type="entry name" value="ASKHA_NBD_TsaB"/>
    <property type="match status" value="1"/>
</dbReference>
<dbReference type="Pfam" id="PF00814">
    <property type="entry name" value="TsaD"/>
    <property type="match status" value="1"/>
</dbReference>
<dbReference type="PANTHER" id="PTHR11735:SF11">
    <property type="entry name" value="TRNA THREONYLCARBAMOYLADENOSINE BIOSYNTHESIS PROTEIN TSAB"/>
    <property type="match status" value="1"/>
</dbReference>
<proteinExistence type="predicted"/>